<dbReference type="EMBL" id="RRYP01017196">
    <property type="protein sequence ID" value="TNV74277.1"/>
    <property type="molecule type" value="Genomic_DNA"/>
</dbReference>
<feature type="compositionally biased region" description="Basic residues" evidence="1">
    <location>
        <begin position="801"/>
        <end position="810"/>
    </location>
</feature>
<evidence type="ECO:0000313" key="3">
    <source>
        <dbReference type="Proteomes" id="UP000785679"/>
    </source>
</evidence>
<feature type="region of interest" description="Disordered" evidence="1">
    <location>
        <begin position="801"/>
        <end position="824"/>
    </location>
</feature>
<dbReference type="AlphaFoldDB" id="A0A8J8NFY3"/>
<accession>A0A8J8NFY3</accession>
<evidence type="ECO:0000313" key="2">
    <source>
        <dbReference type="EMBL" id="TNV74277.1"/>
    </source>
</evidence>
<gene>
    <name evidence="2" type="ORF">FGO68_gene1444</name>
</gene>
<evidence type="ECO:0000256" key="1">
    <source>
        <dbReference type="SAM" id="MobiDB-lite"/>
    </source>
</evidence>
<keyword evidence="3" id="KW-1185">Reference proteome</keyword>
<organism evidence="2 3">
    <name type="scientific">Halteria grandinella</name>
    <dbReference type="NCBI Taxonomy" id="5974"/>
    <lineage>
        <taxon>Eukaryota</taxon>
        <taxon>Sar</taxon>
        <taxon>Alveolata</taxon>
        <taxon>Ciliophora</taxon>
        <taxon>Intramacronucleata</taxon>
        <taxon>Spirotrichea</taxon>
        <taxon>Stichotrichia</taxon>
        <taxon>Sporadotrichida</taxon>
        <taxon>Halteriidae</taxon>
        <taxon>Halteria</taxon>
    </lineage>
</organism>
<evidence type="ECO:0008006" key="4">
    <source>
        <dbReference type="Google" id="ProtNLM"/>
    </source>
</evidence>
<feature type="compositionally biased region" description="Basic and acidic residues" evidence="1">
    <location>
        <begin position="814"/>
        <end position="824"/>
    </location>
</feature>
<reference evidence="2" key="1">
    <citation type="submission" date="2019-06" db="EMBL/GenBank/DDBJ databases">
        <authorList>
            <person name="Zheng W."/>
        </authorList>
    </citation>
    <scope>NUCLEOTIDE SEQUENCE</scope>
    <source>
        <strain evidence="2">QDHG01</strain>
    </source>
</reference>
<name>A0A8J8NFY3_HALGN</name>
<protein>
    <recommendedName>
        <fullName evidence="4">Cadherin domain-containing protein</fullName>
    </recommendedName>
</protein>
<comment type="caution">
    <text evidence="2">The sequence shown here is derived from an EMBL/GenBank/DDBJ whole genome shotgun (WGS) entry which is preliminary data.</text>
</comment>
<dbReference type="Proteomes" id="UP000785679">
    <property type="component" value="Unassembled WGS sequence"/>
</dbReference>
<dbReference type="OrthoDB" id="327661at2759"/>
<sequence length="824" mass="91642">MLIIVLDISTGVIKSVTKKYEFDMQSAWQRNLLLLDNGNILVGKGDSVYDIDPSFAIASSSYQISAYDIVAIQTNIDQDKFHIASFDSGSQKCVINVVELPSFFPLHQKQVQCTAVSALAFSDGFAMALYKVNPGVDYIYFQQGTKFYRIYCSYSSNMYFGSMASDSTHTMSFIARGLACPILDTCYSLLQGTQFEYTDRITIASVNFDTQKIVYTMRLPTIPLMNTMNGYVSGTNLFFLISKSDNIQVATGISYPLNMGVLQGLIYSPMSTCQSQETSRSGSISLSMNLYSFAATIPSFLTIPIIIVDFTFSLGAPIDIAQTQFEGQYLGQCPISAANSYQDLDTTQSVSTFQVLVGGPPIAFSITSFSANKVYSFSAPSPAFTYSIDSFNGPATSVSVDSITGQISIPNTVTFGIGIYQLVIHGLLQDCQVITHLFTLIGVTSLPKPAVSTYTITNIGPPYFTEPLLTTFTLIPGVVQTFYLPQVIDPENDKITVKVNLGEATMFASYDQNIITFRPSLNEKYKESYELEVSLTDENASQKTATYIVQVRVENIQDVSISSTNNITHSIDLSESTELQNPKAKLVKCLMKAIKVNKTGQLQLKISSSYSEATDEITKNQKNNYLNVRLLNRDDVRIKAHIIQVSKDSVISINLTSKQGNNHSIVRLNQVIQTKQELFELDLLEMRIIKTLAVNLTKRQLRYAVLYKDSYTMIQVPKEQYQGMTIFMCQNYPQIKLNCYDSFLNQPSLLQLQSFVSSSSSVSSCIQSKPQSICQQNRNEPDLEHVQRPLVHDVTHHGVHIHSRSHHSHPVTHSSDHIHGSTHD</sequence>
<proteinExistence type="predicted"/>